<dbReference type="InterPro" id="IPR036291">
    <property type="entry name" value="NAD(P)-bd_dom_sf"/>
</dbReference>
<comment type="caution">
    <text evidence="4">The sequence shown here is derived from an EMBL/GenBank/DDBJ whole genome shotgun (WGS) entry which is preliminary data.</text>
</comment>
<dbReference type="AlphaFoldDB" id="A0A2G2VXM1"/>
<feature type="region of interest" description="Disordered" evidence="3">
    <location>
        <begin position="248"/>
        <end position="311"/>
    </location>
</feature>
<sequence>MFCPFQHSGDRVEMQFMTNHLGHFYLTNRLLHKMKETAKSTGIQDRVMNLSSVAHGCPYFTRSITRAGLDIEVERIAGLVRGAHAGRCIRAIDGIFHGFVLESNLREKSVIFFVRAEFRVLRAGSKPTRLVIGINAMANALRRVRVGSLKFALGAGEKYSSMRWATRVDSDGGGEERRKIGDDYVVEENSGGSRRCGTDCGDDGGGRGGGSDDDSGNNDKKSVKKINGDVGGGVVVAAATAIEEVWRGVDSDGGGGEKRKIGDGYLVGENDDGFERGGNGGGDDGGGRGSGSGDGDGRGNNDKKIVKGIDG</sequence>
<evidence type="ECO:0000256" key="3">
    <source>
        <dbReference type="SAM" id="MobiDB-lite"/>
    </source>
</evidence>
<feature type="compositionally biased region" description="Low complexity" evidence="3">
    <location>
        <begin position="190"/>
        <end position="199"/>
    </location>
</feature>
<evidence type="ECO:0000313" key="4">
    <source>
        <dbReference type="EMBL" id="PHT37718.1"/>
    </source>
</evidence>
<comment type="similarity">
    <text evidence="1">Belongs to the short-chain dehydrogenases/reductases (SDR) family.</text>
</comment>
<dbReference type="OrthoDB" id="191139at2759"/>
<feature type="compositionally biased region" description="Basic and acidic residues" evidence="3">
    <location>
        <begin position="167"/>
        <end position="182"/>
    </location>
</feature>
<evidence type="ECO:0000256" key="2">
    <source>
        <dbReference type="ARBA" id="ARBA00023002"/>
    </source>
</evidence>
<dbReference type="GO" id="GO:0016491">
    <property type="term" value="F:oxidoreductase activity"/>
    <property type="evidence" value="ECO:0007669"/>
    <property type="project" value="UniProtKB-KW"/>
</dbReference>
<dbReference type="SUPFAM" id="SSF51735">
    <property type="entry name" value="NAD(P)-binding Rossmann-fold domains"/>
    <property type="match status" value="1"/>
</dbReference>
<dbReference type="PANTHER" id="PTHR24320">
    <property type="entry name" value="RETINOL DEHYDROGENASE"/>
    <property type="match status" value="1"/>
</dbReference>
<evidence type="ECO:0000256" key="1">
    <source>
        <dbReference type="ARBA" id="ARBA00006484"/>
    </source>
</evidence>
<dbReference type="STRING" id="33114.A0A2G2VXM1"/>
<reference evidence="4 5" key="1">
    <citation type="journal article" date="2017" name="Genome Biol.">
        <title>New reference genome sequences of hot pepper reveal the massive evolution of plant disease-resistance genes by retroduplication.</title>
        <authorList>
            <person name="Kim S."/>
            <person name="Park J."/>
            <person name="Yeom S.I."/>
            <person name="Kim Y.M."/>
            <person name="Seo E."/>
            <person name="Kim K.T."/>
            <person name="Kim M.S."/>
            <person name="Lee J.M."/>
            <person name="Cheong K."/>
            <person name="Shin H.S."/>
            <person name="Kim S.B."/>
            <person name="Han K."/>
            <person name="Lee J."/>
            <person name="Park M."/>
            <person name="Lee H.A."/>
            <person name="Lee H.Y."/>
            <person name="Lee Y."/>
            <person name="Oh S."/>
            <person name="Lee J.H."/>
            <person name="Choi E."/>
            <person name="Choi E."/>
            <person name="Lee S.E."/>
            <person name="Jeon J."/>
            <person name="Kim H."/>
            <person name="Choi G."/>
            <person name="Song H."/>
            <person name="Lee J."/>
            <person name="Lee S.C."/>
            <person name="Kwon J.K."/>
            <person name="Lee H.Y."/>
            <person name="Koo N."/>
            <person name="Hong Y."/>
            <person name="Kim R.W."/>
            <person name="Kang W.H."/>
            <person name="Huh J.H."/>
            <person name="Kang B.C."/>
            <person name="Yang T.J."/>
            <person name="Lee Y.H."/>
            <person name="Bennetzen J.L."/>
            <person name="Choi D."/>
        </authorList>
    </citation>
    <scope>NUCLEOTIDE SEQUENCE [LARGE SCALE GENOMIC DNA]</scope>
    <source>
        <strain evidence="5">cv. PBC81</strain>
    </source>
</reference>
<dbReference type="PANTHER" id="PTHR24320:SF227">
    <property type="entry name" value="RETINOL DEHYDROGENASE 11"/>
    <property type="match status" value="1"/>
</dbReference>
<keyword evidence="2" id="KW-0560">Oxidoreductase</keyword>
<feature type="region of interest" description="Disordered" evidence="3">
    <location>
        <begin position="167"/>
        <end position="227"/>
    </location>
</feature>
<keyword evidence="5" id="KW-1185">Reference proteome</keyword>
<evidence type="ECO:0000313" key="5">
    <source>
        <dbReference type="Proteomes" id="UP000224567"/>
    </source>
</evidence>
<protein>
    <submittedName>
        <fullName evidence="4">Short-chain dehydrogenase TIC 32, chloroplastic</fullName>
    </submittedName>
</protein>
<dbReference type="EMBL" id="MLFT02000009">
    <property type="protein sequence ID" value="PHT37718.1"/>
    <property type="molecule type" value="Genomic_DNA"/>
</dbReference>
<feature type="compositionally biased region" description="Basic and acidic residues" evidence="3">
    <location>
        <begin position="248"/>
        <end position="262"/>
    </location>
</feature>
<name>A0A2G2VXM1_CAPBA</name>
<feature type="compositionally biased region" description="Gly residues" evidence="3">
    <location>
        <begin position="276"/>
        <end position="294"/>
    </location>
</feature>
<dbReference type="Gene3D" id="3.40.50.720">
    <property type="entry name" value="NAD(P)-binding Rossmann-like Domain"/>
    <property type="match status" value="1"/>
</dbReference>
<feature type="compositionally biased region" description="Basic and acidic residues" evidence="3">
    <location>
        <begin position="295"/>
        <end position="311"/>
    </location>
</feature>
<dbReference type="Proteomes" id="UP000224567">
    <property type="component" value="Unassembled WGS sequence"/>
</dbReference>
<proteinExistence type="inferred from homology"/>
<accession>A0A2G2VXM1</accession>
<organism evidence="4 5">
    <name type="scientific">Capsicum baccatum</name>
    <name type="common">Peruvian pepper</name>
    <dbReference type="NCBI Taxonomy" id="33114"/>
    <lineage>
        <taxon>Eukaryota</taxon>
        <taxon>Viridiplantae</taxon>
        <taxon>Streptophyta</taxon>
        <taxon>Embryophyta</taxon>
        <taxon>Tracheophyta</taxon>
        <taxon>Spermatophyta</taxon>
        <taxon>Magnoliopsida</taxon>
        <taxon>eudicotyledons</taxon>
        <taxon>Gunneridae</taxon>
        <taxon>Pentapetalae</taxon>
        <taxon>asterids</taxon>
        <taxon>lamiids</taxon>
        <taxon>Solanales</taxon>
        <taxon>Solanaceae</taxon>
        <taxon>Solanoideae</taxon>
        <taxon>Capsiceae</taxon>
        <taxon>Capsicum</taxon>
    </lineage>
</organism>
<gene>
    <name evidence="4" type="ORF">CQW23_21291</name>
</gene>
<reference evidence="5" key="2">
    <citation type="journal article" date="2017" name="J. Anim. Genet.">
        <title>Multiple reference genome sequences of hot pepper reveal the massive evolution of plant disease resistance genes by retroduplication.</title>
        <authorList>
            <person name="Kim S."/>
            <person name="Park J."/>
            <person name="Yeom S.-I."/>
            <person name="Kim Y.-M."/>
            <person name="Seo E."/>
            <person name="Kim K.-T."/>
            <person name="Kim M.-S."/>
            <person name="Lee J.M."/>
            <person name="Cheong K."/>
            <person name="Shin H.-S."/>
            <person name="Kim S.-B."/>
            <person name="Han K."/>
            <person name="Lee J."/>
            <person name="Park M."/>
            <person name="Lee H.-A."/>
            <person name="Lee H.-Y."/>
            <person name="Lee Y."/>
            <person name="Oh S."/>
            <person name="Lee J.H."/>
            <person name="Choi E."/>
            <person name="Choi E."/>
            <person name="Lee S.E."/>
            <person name="Jeon J."/>
            <person name="Kim H."/>
            <person name="Choi G."/>
            <person name="Song H."/>
            <person name="Lee J."/>
            <person name="Lee S.-C."/>
            <person name="Kwon J.-K."/>
            <person name="Lee H.-Y."/>
            <person name="Koo N."/>
            <person name="Hong Y."/>
            <person name="Kim R.W."/>
            <person name="Kang W.-H."/>
            <person name="Huh J.H."/>
            <person name="Kang B.-C."/>
            <person name="Yang T.-J."/>
            <person name="Lee Y.-H."/>
            <person name="Bennetzen J.L."/>
            <person name="Choi D."/>
        </authorList>
    </citation>
    <scope>NUCLEOTIDE SEQUENCE [LARGE SCALE GENOMIC DNA]</scope>
    <source>
        <strain evidence="5">cv. PBC81</strain>
    </source>
</reference>